<protein>
    <submittedName>
        <fullName evidence="1">Uncharacterized protein</fullName>
    </submittedName>
</protein>
<sequence>MSLVSVSAADISIDNSTIGGISDARLTANNEDTIYLQEGIYKGTNNTDLTIDKNITFIGSGSSNKVIIDVENTRKIFSSGFSNFVNVKFTCSILM</sequence>
<dbReference type="AlphaFoldDB" id="A0A366MDA6"/>
<comment type="caution">
    <text evidence="1">The sequence shown here is derived from an EMBL/GenBank/DDBJ whole genome shotgun (WGS) entry which is preliminary data.</text>
</comment>
<organism evidence="1 2">
    <name type="scientific">Candidatus Methanobinarius endosymbioticus</name>
    <dbReference type="NCBI Taxonomy" id="2006182"/>
    <lineage>
        <taxon>Archaea</taxon>
        <taxon>Methanobacteriati</taxon>
        <taxon>Methanobacteriota</taxon>
        <taxon>Methanomada group</taxon>
        <taxon>Methanobacteria</taxon>
        <taxon>Methanobacteriales</taxon>
        <taxon>Methanobacteriaceae</taxon>
        <taxon>Candidatus Methanobinarius</taxon>
    </lineage>
</organism>
<evidence type="ECO:0000313" key="1">
    <source>
        <dbReference type="EMBL" id="RBQ24228.1"/>
    </source>
</evidence>
<keyword evidence="2" id="KW-1185">Reference proteome</keyword>
<dbReference type="Proteomes" id="UP000253099">
    <property type="component" value="Unassembled WGS sequence"/>
</dbReference>
<name>A0A366MDA6_9EURY</name>
<reference evidence="1 2" key="1">
    <citation type="submission" date="2018-06" db="EMBL/GenBank/DDBJ databases">
        <title>Genomic insight into two independent archaeal endosymbiosis events.</title>
        <authorList>
            <person name="Lind A.E."/>
            <person name="Lewis W.H."/>
            <person name="Spang A."/>
            <person name="Guy L."/>
            <person name="Embley M.T."/>
            <person name="Ettema T.J.G."/>
        </authorList>
    </citation>
    <scope>NUCLEOTIDE SEQUENCE [LARGE SCALE GENOMIC DNA]</scope>
    <source>
        <strain evidence="1">NOE</strain>
    </source>
</reference>
<dbReference type="SUPFAM" id="SSF51126">
    <property type="entry name" value="Pectin lyase-like"/>
    <property type="match status" value="1"/>
</dbReference>
<dbReference type="InterPro" id="IPR011050">
    <property type="entry name" value="Pectin_lyase_fold/virulence"/>
</dbReference>
<dbReference type="EMBL" id="NIZT01000008">
    <property type="protein sequence ID" value="RBQ24228.1"/>
    <property type="molecule type" value="Genomic_DNA"/>
</dbReference>
<accession>A0A366MDA6</accession>
<gene>
    <name evidence="1" type="ORF">ALNOE001_03430</name>
</gene>
<dbReference type="InterPro" id="IPR012334">
    <property type="entry name" value="Pectin_lyas_fold"/>
</dbReference>
<dbReference type="Gene3D" id="2.160.20.10">
    <property type="entry name" value="Single-stranded right-handed beta-helix, Pectin lyase-like"/>
    <property type="match status" value="1"/>
</dbReference>
<proteinExistence type="predicted"/>
<evidence type="ECO:0000313" key="2">
    <source>
        <dbReference type="Proteomes" id="UP000253099"/>
    </source>
</evidence>